<evidence type="ECO:0000313" key="3">
    <source>
        <dbReference type="EMBL" id="TWG07866.1"/>
    </source>
</evidence>
<sequence>MRVLVSGASIAGPATAFWLHRNGFEVTVVEKAAAVRDGGYPIDVRGTALEVVRRMGILPQLQDADIETRRLTFLEADGTVAAAVHPQHVAGGVDGQDLEVRRGDLTSVLYEAVRDDVEFVFHDSIDVLDEHPEGVRVTFRSGAQRDFDLVVGADGMHSRTRELTFGPELPFHRYLGFCFAGFTMPNTFGLSHEIIMWNAPGRGAALYGVQDGDVVHGFLNFVGPQPPMELLRDPEAQRELVADAFAGDGWEVPSMVKAMREADDLFFDTVSQIHLPAWSRGRVALVGDAAYAPSFLTGQGSSLALVGAYLLADALASTTDHAEAFAAYEANLREFVELNQALVGEGDAALFPTTEEALEKRNSGLRGITEPPPATGHPEHSALTLPD</sequence>
<dbReference type="Pfam" id="PF01494">
    <property type="entry name" value="FAD_binding_3"/>
    <property type="match status" value="1"/>
</dbReference>
<dbReference type="AlphaFoldDB" id="A0A561V8C3"/>
<dbReference type="RefSeq" id="WP_145736244.1">
    <property type="nucleotide sequence ID" value="NZ_VIWX01000001.1"/>
</dbReference>
<dbReference type="OrthoDB" id="4293235at2"/>
<protein>
    <submittedName>
        <fullName evidence="3">2-polyprenyl-6-methoxyphenol hydroxylase-like FAD-dependent oxidoreductase</fullName>
    </submittedName>
</protein>
<dbReference type="Proteomes" id="UP000316184">
    <property type="component" value="Unassembled WGS sequence"/>
</dbReference>
<evidence type="ECO:0000256" key="1">
    <source>
        <dbReference type="SAM" id="MobiDB-lite"/>
    </source>
</evidence>
<dbReference type="Gene3D" id="3.50.50.60">
    <property type="entry name" value="FAD/NAD(P)-binding domain"/>
    <property type="match status" value="1"/>
</dbReference>
<dbReference type="InterPro" id="IPR051704">
    <property type="entry name" value="FAD_aromatic-hydroxylase"/>
</dbReference>
<name>A0A561V8C3_9PSEU</name>
<gene>
    <name evidence="3" type="ORF">FHU35_11485</name>
</gene>
<accession>A0A561V8C3</accession>
<dbReference type="InterPro" id="IPR036188">
    <property type="entry name" value="FAD/NAD-bd_sf"/>
</dbReference>
<organism evidence="3 4">
    <name type="scientific">Saccharopolyspora dendranthemae</name>
    <dbReference type="NCBI Taxonomy" id="1181886"/>
    <lineage>
        <taxon>Bacteria</taxon>
        <taxon>Bacillati</taxon>
        <taxon>Actinomycetota</taxon>
        <taxon>Actinomycetes</taxon>
        <taxon>Pseudonocardiales</taxon>
        <taxon>Pseudonocardiaceae</taxon>
        <taxon>Saccharopolyspora</taxon>
    </lineage>
</organism>
<dbReference type="SUPFAM" id="SSF51905">
    <property type="entry name" value="FAD/NAD(P)-binding domain"/>
    <property type="match status" value="1"/>
</dbReference>
<dbReference type="InterPro" id="IPR002938">
    <property type="entry name" value="FAD-bd"/>
</dbReference>
<feature type="region of interest" description="Disordered" evidence="1">
    <location>
        <begin position="364"/>
        <end position="387"/>
    </location>
</feature>
<keyword evidence="4" id="KW-1185">Reference proteome</keyword>
<evidence type="ECO:0000313" key="4">
    <source>
        <dbReference type="Proteomes" id="UP000316184"/>
    </source>
</evidence>
<dbReference type="GO" id="GO:0071949">
    <property type="term" value="F:FAD binding"/>
    <property type="evidence" value="ECO:0007669"/>
    <property type="project" value="InterPro"/>
</dbReference>
<dbReference type="EMBL" id="VIWX01000001">
    <property type="protein sequence ID" value="TWG07866.1"/>
    <property type="molecule type" value="Genomic_DNA"/>
</dbReference>
<reference evidence="3 4" key="1">
    <citation type="submission" date="2019-06" db="EMBL/GenBank/DDBJ databases">
        <title>Sequencing the genomes of 1000 actinobacteria strains.</title>
        <authorList>
            <person name="Klenk H.-P."/>
        </authorList>
    </citation>
    <scope>NUCLEOTIDE SEQUENCE [LARGE SCALE GENOMIC DNA]</scope>
    <source>
        <strain evidence="3 4">DSM 46699</strain>
    </source>
</reference>
<dbReference type="Gene3D" id="3.30.9.10">
    <property type="entry name" value="D-Amino Acid Oxidase, subunit A, domain 2"/>
    <property type="match status" value="1"/>
</dbReference>
<evidence type="ECO:0000259" key="2">
    <source>
        <dbReference type="Pfam" id="PF01494"/>
    </source>
</evidence>
<proteinExistence type="predicted"/>
<dbReference type="PANTHER" id="PTHR46865">
    <property type="entry name" value="OXIDOREDUCTASE-RELATED"/>
    <property type="match status" value="1"/>
</dbReference>
<feature type="domain" description="FAD-binding" evidence="2">
    <location>
        <begin position="2"/>
        <end position="330"/>
    </location>
</feature>
<comment type="caution">
    <text evidence="3">The sequence shown here is derived from an EMBL/GenBank/DDBJ whole genome shotgun (WGS) entry which is preliminary data.</text>
</comment>
<dbReference type="PRINTS" id="PR00420">
    <property type="entry name" value="RNGMNOXGNASE"/>
</dbReference>
<dbReference type="PANTHER" id="PTHR46865:SF2">
    <property type="entry name" value="MONOOXYGENASE"/>
    <property type="match status" value="1"/>
</dbReference>